<keyword evidence="1" id="KW-1133">Transmembrane helix</keyword>
<evidence type="ECO:0000256" key="1">
    <source>
        <dbReference type="SAM" id="Phobius"/>
    </source>
</evidence>
<keyword evidence="1" id="KW-0472">Membrane</keyword>
<organism evidence="2">
    <name type="scientific">Hordeum vulgare subsp. vulgare</name>
    <name type="common">Domesticated barley</name>
    <dbReference type="NCBI Taxonomy" id="112509"/>
    <lineage>
        <taxon>Eukaryota</taxon>
        <taxon>Viridiplantae</taxon>
        <taxon>Streptophyta</taxon>
        <taxon>Embryophyta</taxon>
        <taxon>Tracheophyta</taxon>
        <taxon>Spermatophyta</taxon>
        <taxon>Magnoliopsida</taxon>
        <taxon>Liliopsida</taxon>
        <taxon>Poales</taxon>
        <taxon>Poaceae</taxon>
        <taxon>BOP clade</taxon>
        <taxon>Pooideae</taxon>
        <taxon>Triticodae</taxon>
        <taxon>Triticeae</taxon>
        <taxon>Hordeinae</taxon>
        <taxon>Hordeum</taxon>
    </lineage>
</organism>
<dbReference type="EMBL" id="AK367232">
    <property type="protein sequence ID" value="BAJ98435.1"/>
    <property type="molecule type" value="mRNA"/>
</dbReference>
<name>F2DTL4_HORVV</name>
<evidence type="ECO:0000313" key="2">
    <source>
        <dbReference type="EMBL" id="BAJ98435.1"/>
    </source>
</evidence>
<protein>
    <submittedName>
        <fullName evidence="2">Predicted protein</fullName>
    </submittedName>
</protein>
<reference evidence="2" key="1">
    <citation type="journal article" date="2011" name="Plant Physiol.">
        <title>Comprehensive sequence analysis of 24,783 barley full-length cDNAs derived from 12 clone libraries.</title>
        <authorList>
            <person name="Matsumoto T."/>
            <person name="Tanaka T."/>
            <person name="Sakai H."/>
            <person name="Amano N."/>
            <person name="Kanamori H."/>
            <person name="Kurita K."/>
            <person name="Kikuta A."/>
            <person name="Kamiya K."/>
            <person name="Yamamoto M."/>
            <person name="Ikawa H."/>
            <person name="Fujii N."/>
            <person name="Hori K."/>
            <person name="Itoh T."/>
            <person name="Sato K."/>
        </authorList>
    </citation>
    <scope>NUCLEOTIDE SEQUENCE</scope>
    <source>
        <tissue evidence="2">Shoot and root</tissue>
    </source>
</reference>
<accession>F2DTL4</accession>
<keyword evidence="1" id="KW-0812">Transmembrane</keyword>
<feature type="transmembrane region" description="Helical" evidence="1">
    <location>
        <begin position="44"/>
        <end position="65"/>
    </location>
</feature>
<proteinExistence type="evidence at transcript level"/>
<sequence>MGYLQSLAFEHHMEKHRFWTNLYRRHVSSKQDLDIKSQVQSIVWTYRLIPLSIFIFGAVAILKMTGVDRMSLRKRGVAVVVAAFISDIFVRTRKSSEIFYLIPEISEPKLEA</sequence>
<dbReference type="AlphaFoldDB" id="F2DTL4"/>